<accession>E5XQ93</accession>
<organism evidence="5 6">
    <name type="scientific">Segniliparus rugosus (strain ATCC BAA-974 / DSM 45345 / CCUG 50838 / CIP 108380 / JCM 13579 / CDC 945)</name>
    <dbReference type="NCBI Taxonomy" id="679197"/>
    <lineage>
        <taxon>Bacteria</taxon>
        <taxon>Bacillati</taxon>
        <taxon>Actinomycetota</taxon>
        <taxon>Actinomycetes</taxon>
        <taxon>Mycobacteriales</taxon>
        <taxon>Segniliparaceae</taxon>
        <taxon>Segniliparus</taxon>
    </lineage>
</organism>
<keyword evidence="3" id="KW-0949">S-adenosyl-L-methionine</keyword>
<dbReference type="InterPro" id="IPR029063">
    <property type="entry name" value="SAM-dependent_MTases_sf"/>
</dbReference>
<dbReference type="SUPFAM" id="SSF53335">
    <property type="entry name" value="S-adenosyl-L-methionine-dependent methyltransferases"/>
    <property type="match status" value="1"/>
</dbReference>
<comment type="caution">
    <text evidence="5">The sequence shown here is derived from an EMBL/GenBank/DDBJ whole genome shotgun (WGS) entry which is preliminary data.</text>
</comment>
<dbReference type="Proteomes" id="UP000004816">
    <property type="component" value="Unassembled WGS sequence"/>
</dbReference>
<evidence type="ECO:0000256" key="1">
    <source>
        <dbReference type="ARBA" id="ARBA00022603"/>
    </source>
</evidence>
<dbReference type="PANTHER" id="PTHR43464">
    <property type="entry name" value="METHYLTRANSFERASE"/>
    <property type="match status" value="1"/>
</dbReference>
<gene>
    <name evidence="5" type="ORF">HMPREF9336_01665</name>
</gene>
<dbReference type="HOGENOM" id="CLU_056435_4_2_11"/>
<dbReference type="Pfam" id="PF13649">
    <property type="entry name" value="Methyltransf_25"/>
    <property type="match status" value="1"/>
</dbReference>
<reference evidence="5 6" key="1">
    <citation type="journal article" date="2011" name="Stand. Genomic Sci.">
        <title>High quality draft genome sequence of Segniliparus rugosus CDC 945(T)= (ATCC BAA-974(T)).</title>
        <authorList>
            <person name="Earl A.M."/>
            <person name="Desjardins C.A."/>
            <person name="Fitzgerald M.G."/>
            <person name="Arachchi H.M."/>
            <person name="Zeng Q."/>
            <person name="Mehta T."/>
            <person name="Griggs A."/>
            <person name="Birren B.W."/>
            <person name="Toney N.C."/>
            <person name="Carr J."/>
            <person name="Posey J."/>
            <person name="Butler W.R."/>
        </authorList>
    </citation>
    <scope>NUCLEOTIDE SEQUENCE [LARGE SCALE GENOMIC DNA]</scope>
    <source>
        <strain evidence="6">ATCC BAA-974 / DSM 45345 / CCUG 50838 / CIP 108380 / JCM 13579 / CDC 945</strain>
    </source>
</reference>
<dbReference type="Gene3D" id="3.40.50.150">
    <property type="entry name" value="Vaccinia Virus protein VP39"/>
    <property type="match status" value="1"/>
</dbReference>
<dbReference type="CDD" id="cd02440">
    <property type="entry name" value="AdoMet_MTases"/>
    <property type="match status" value="1"/>
</dbReference>
<dbReference type="AlphaFoldDB" id="E5XQ93"/>
<name>E5XQ93_SEGRC</name>
<feature type="domain" description="Methyltransferase" evidence="4">
    <location>
        <begin position="50"/>
        <end position="144"/>
    </location>
</feature>
<dbReference type="GO" id="GO:0008168">
    <property type="term" value="F:methyltransferase activity"/>
    <property type="evidence" value="ECO:0007669"/>
    <property type="project" value="UniProtKB-KW"/>
</dbReference>
<dbReference type="PANTHER" id="PTHR43464:SF19">
    <property type="entry name" value="UBIQUINONE BIOSYNTHESIS O-METHYLTRANSFERASE, MITOCHONDRIAL"/>
    <property type="match status" value="1"/>
</dbReference>
<protein>
    <recommendedName>
        <fullName evidence="4">Methyltransferase domain-containing protein</fullName>
    </recommendedName>
</protein>
<keyword evidence="2" id="KW-0808">Transferase</keyword>
<evidence type="ECO:0000256" key="3">
    <source>
        <dbReference type="ARBA" id="ARBA00022691"/>
    </source>
</evidence>
<evidence type="ECO:0000259" key="4">
    <source>
        <dbReference type="Pfam" id="PF13649"/>
    </source>
</evidence>
<dbReference type="STRING" id="679197.HMPREF9336_01665"/>
<sequence>MPLFHVETADWNEIYQGEGDAHAELSPWNIGAPQPEFVALEERGEIRGAVLDAGCGVGVTSVWLAERGHEVVGLDLSAVAVERARRLAAERGVSAQFAAADLSEFGGCDERFDTAVDSAVFHSMPVALREPYMRRLRAALRPGGRFYALVFAAEAFPRHEFGPRAFTESELRDAAGAHLAVDEVRAARVHLLAPKPGALPEGFEWRGVVIGPSGLAQLPGWLLVAHRD</sequence>
<keyword evidence="1" id="KW-0489">Methyltransferase</keyword>
<dbReference type="GO" id="GO:0032259">
    <property type="term" value="P:methylation"/>
    <property type="evidence" value="ECO:0007669"/>
    <property type="project" value="UniProtKB-KW"/>
</dbReference>
<dbReference type="RefSeq" id="WP_007469334.1">
    <property type="nucleotide sequence ID" value="NZ_KI391953.1"/>
</dbReference>
<evidence type="ECO:0000313" key="5">
    <source>
        <dbReference type="EMBL" id="EFV13480.1"/>
    </source>
</evidence>
<evidence type="ECO:0000256" key="2">
    <source>
        <dbReference type="ARBA" id="ARBA00022679"/>
    </source>
</evidence>
<dbReference type="OrthoDB" id="3825914at2"/>
<dbReference type="InterPro" id="IPR041698">
    <property type="entry name" value="Methyltransf_25"/>
</dbReference>
<evidence type="ECO:0000313" key="6">
    <source>
        <dbReference type="Proteomes" id="UP000004816"/>
    </source>
</evidence>
<proteinExistence type="predicted"/>
<dbReference type="EMBL" id="ACZI02000002">
    <property type="protein sequence ID" value="EFV13480.1"/>
    <property type="molecule type" value="Genomic_DNA"/>
</dbReference>
<keyword evidence="6" id="KW-1185">Reference proteome</keyword>
<dbReference type="eggNOG" id="COG0500">
    <property type="taxonomic scope" value="Bacteria"/>
</dbReference>